<keyword evidence="1" id="KW-0472">Membrane</keyword>
<accession>A0A1G8YIP7</accession>
<feature type="transmembrane region" description="Helical" evidence="1">
    <location>
        <begin position="41"/>
        <end position="61"/>
    </location>
</feature>
<sequence length="246" mass="26753">MIGFWIKKGISALLLPIPVCVFLVLIGLWQLKRRPRLGKGLILAGPLLLLALSSTVGSRALTAPLEQQYPRWHGQPVAAVLVLGFGHDGQVSDLATQQLMATALARLTEGVRIAEASPGSLLVLSGAKGMQLRPHAQVMADAAEMLGVDRRRIRTLDQAKDTQEEVEGVSRLVNGGTVAVVSSAAHLPRAMMLFDQSGLDVLAAPTDYRGRTGRWWHFSADNLQTSERALHEYLGQLWLRLKSMLA</sequence>
<dbReference type="InterPro" id="IPR051599">
    <property type="entry name" value="Cell_Envelope_Assoc"/>
</dbReference>
<gene>
    <name evidence="3" type="ORF">SAMN04488540_11786</name>
</gene>
<dbReference type="GO" id="GO:0000270">
    <property type="term" value="P:peptidoglycan metabolic process"/>
    <property type="evidence" value="ECO:0007669"/>
    <property type="project" value="TreeGrafter"/>
</dbReference>
<evidence type="ECO:0000313" key="3">
    <source>
        <dbReference type="EMBL" id="SDK02573.1"/>
    </source>
</evidence>
<evidence type="ECO:0000259" key="2">
    <source>
        <dbReference type="Pfam" id="PF02698"/>
    </source>
</evidence>
<reference evidence="4" key="1">
    <citation type="submission" date="2016-10" db="EMBL/GenBank/DDBJ databases">
        <authorList>
            <person name="Varghese N."/>
            <person name="Submissions S."/>
        </authorList>
    </citation>
    <scope>NUCLEOTIDE SEQUENCE [LARGE SCALE GENOMIC DNA]</scope>
    <source>
        <strain evidence="4">DSM 23317</strain>
    </source>
</reference>
<dbReference type="Proteomes" id="UP000199527">
    <property type="component" value="Unassembled WGS sequence"/>
</dbReference>
<feature type="transmembrane region" description="Helical" evidence="1">
    <location>
        <begin position="12"/>
        <end position="29"/>
    </location>
</feature>
<dbReference type="InterPro" id="IPR003848">
    <property type="entry name" value="DUF218"/>
</dbReference>
<dbReference type="GO" id="GO:0043164">
    <property type="term" value="P:Gram-negative-bacterium-type cell wall biogenesis"/>
    <property type="evidence" value="ECO:0007669"/>
    <property type="project" value="TreeGrafter"/>
</dbReference>
<dbReference type="PANTHER" id="PTHR30336:SF4">
    <property type="entry name" value="ENVELOPE BIOGENESIS FACTOR ELYC"/>
    <property type="match status" value="1"/>
</dbReference>
<dbReference type="EMBL" id="FNEM01000017">
    <property type="protein sequence ID" value="SDK02573.1"/>
    <property type="molecule type" value="Genomic_DNA"/>
</dbReference>
<keyword evidence="4" id="KW-1185">Reference proteome</keyword>
<dbReference type="GO" id="GO:0005886">
    <property type="term" value="C:plasma membrane"/>
    <property type="evidence" value="ECO:0007669"/>
    <property type="project" value="TreeGrafter"/>
</dbReference>
<keyword evidence="1" id="KW-0812">Transmembrane</keyword>
<feature type="domain" description="DUF218" evidence="2">
    <location>
        <begin position="79"/>
        <end position="235"/>
    </location>
</feature>
<dbReference type="OrthoDB" id="9809813at2"/>
<organism evidence="3 4">
    <name type="scientific">Ferrimonas sediminum</name>
    <dbReference type="NCBI Taxonomy" id="718193"/>
    <lineage>
        <taxon>Bacteria</taxon>
        <taxon>Pseudomonadati</taxon>
        <taxon>Pseudomonadota</taxon>
        <taxon>Gammaproteobacteria</taxon>
        <taxon>Alteromonadales</taxon>
        <taxon>Ferrimonadaceae</taxon>
        <taxon>Ferrimonas</taxon>
    </lineage>
</organism>
<protein>
    <submittedName>
        <fullName evidence="3">Uncharacterized SAM-binding protein YcdF, DUF218 family</fullName>
    </submittedName>
</protein>
<evidence type="ECO:0000313" key="4">
    <source>
        <dbReference type="Proteomes" id="UP000199527"/>
    </source>
</evidence>
<proteinExistence type="predicted"/>
<evidence type="ECO:0000256" key="1">
    <source>
        <dbReference type="SAM" id="Phobius"/>
    </source>
</evidence>
<keyword evidence="1" id="KW-1133">Transmembrane helix</keyword>
<name>A0A1G8YIP7_9GAMM</name>
<dbReference type="Pfam" id="PF02698">
    <property type="entry name" value="DUF218"/>
    <property type="match status" value="1"/>
</dbReference>
<dbReference type="CDD" id="cd06259">
    <property type="entry name" value="YdcF-like"/>
    <property type="match status" value="1"/>
</dbReference>
<dbReference type="PANTHER" id="PTHR30336">
    <property type="entry name" value="INNER MEMBRANE PROTEIN, PROBABLE PERMEASE"/>
    <property type="match status" value="1"/>
</dbReference>
<dbReference type="AlphaFoldDB" id="A0A1G8YIP7"/>
<dbReference type="RefSeq" id="WP_090367393.1">
    <property type="nucleotide sequence ID" value="NZ_FNEM01000017.1"/>
</dbReference>